<dbReference type="AlphaFoldDB" id="A0A370BIW0"/>
<gene>
    <name evidence="1" type="ORF">M747DRAFT_300346</name>
</gene>
<name>A0A370BIW0_ASPNG</name>
<dbReference type="Proteomes" id="UP000253845">
    <property type="component" value="Unassembled WGS sequence"/>
</dbReference>
<dbReference type="EMBL" id="KZ851990">
    <property type="protein sequence ID" value="RDH14010.1"/>
    <property type="molecule type" value="Genomic_DNA"/>
</dbReference>
<organism evidence="1 2">
    <name type="scientific">Aspergillus niger ATCC 13496</name>
    <dbReference type="NCBI Taxonomy" id="1353008"/>
    <lineage>
        <taxon>Eukaryota</taxon>
        <taxon>Fungi</taxon>
        <taxon>Dikarya</taxon>
        <taxon>Ascomycota</taxon>
        <taxon>Pezizomycotina</taxon>
        <taxon>Eurotiomycetes</taxon>
        <taxon>Eurotiomycetidae</taxon>
        <taxon>Eurotiales</taxon>
        <taxon>Aspergillaceae</taxon>
        <taxon>Aspergillus</taxon>
        <taxon>Aspergillus subgen. Circumdati</taxon>
    </lineage>
</organism>
<accession>A0A370BIW0</accession>
<protein>
    <submittedName>
        <fullName evidence="1">Uncharacterized protein</fullName>
    </submittedName>
</protein>
<proteinExistence type="predicted"/>
<dbReference type="VEuPathDB" id="FungiDB:M747DRAFT_300346"/>
<sequence length="68" mass="7808">MTGDRLAWCVFWENTIDWVPCTGHPMFALVNPQGRLLDIENVFPKLAAARAHYKRAGLGPGFMERFMR</sequence>
<evidence type="ECO:0000313" key="1">
    <source>
        <dbReference type="EMBL" id="RDH14010.1"/>
    </source>
</evidence>
<evidence type="ECO:0000313" key="2">
    <source>
        <dbReference type="Proteomes" id="UP000253845"/>
    </source>
</evidence>
<reference evidence="1 2" key="1">
    <citation type="submission" date="2018-07" db="EMBL/GenBank/DDBJ databases">
        <title>Section-level genome sequencing of Aspergillus section Nigri to investigate inter- and intra-species variation.</title>
        <authorList>
            <consortium name="DOE Joint Genome Institute"/>
            <person name="Vesth T.C."/>
            <person name="Nybo J.L."/>
            <person name="Theobald S."/>
            <person name="Frisvad J.C."/>
            <person name="Larsen T.O."/>
            <person name="Nielsen K.F."/>
            <person name="Hoof J.B."/>
            <person name="Brandl J."/>
            <person name="Salamov A."/>
            <person name="Riley R."/>
            <person name="Gladden J.M."/>
            <person name="Phatale P."/>
            <person name="Nielsen M.T."/>
            <person name="Lyhne E.K."/>
            <person name="Kogle M.E."/>
            <person name="Strasser K."/>
            <person name="McDonnell E."/>
            <person name="Barry K."/>
            <person name="Clum A."/>
            <person name="Chen C."/>
            <person name="Nolan M."/>
            <person name="Sandor L."/>
            <person name="Kuo A."/>
            <person name="Lipzen A."/>
            <person name="Hainaut M."/>
            <person name="Drula E."/>
            <person name="Tsang A."/>
            <person name="Magnuson J.K."/>
            <person name="Henrissat B."/>
            <person name="Wiebenga A."/>
            <person name="Simmons B.A."/>
            <person name="Makela M.R."/>
            <person name="De vries R.P."/>
            <person name="Grigoriev I.V."/>
            <person name="Mortensen U.H."/>
            <person name="Baker S.E."/>
            <person name="Andersen M.R."/>
        </authorList>
    </citation>
    <scope>NUCLEOTIDE SEQUENCE [LARGE SCALE GENOMIC DNA]</scope>
    <source>
        <strain evidence="1 2">ATCC 13496</strain>
    </source>
</reference>